<dbReference type="AlphaFoldDB" id="A0AAV1SRE3"/>
<evidence type="ECO:0000256" key="1">
    <source>
        <dbReference type="SAM" id="MobiDB-lite"/>
    </source>
</evidence>
<comment type="caution">
    <text evidence="2">The sequence shown here is derived from an EMBL/GenBank/DDBJ whole genome shotgun (WGS) entry which is preliminary data.</text>
</comment>
<reference evidence="2 3" key="1">
    <citation type="submission" date="2024-01" db="EMBL/GenBank/DDBJ databases">
        <authorList>
            <person name="Waweru B."/>
        </authorList>
    </citation>
    <scope>NUCLEOTIDE SEQUENCE [LARGE SCALE GENOMIC DNA]</scope>
</reference>
<accession>A0AAV1SRE3</accession>
<feature type="compositionally biased region" description="Polar residues" evidence="1">
    <location>
        <begin position="1"/>
        <end position="21"/>
    </location>
</feature>
<gene>
    <name evidence="2" type="ORF">DCAF_LOCUS25522</name>
</gene>
<feature type="region of interest" description="Disordered" evidence="1">
    <location>
        <begin position="1"/>
        <end position="27"/>
    </location>
</feature>
<keyword evidence="3" id="KW-1185">Reference proteome</keyword>
<evidence type="ECO:0000313" key="2">
    <source>
        <dbReference type="EMBL" id="CAK7355152.1"/>
    </source>
</evidence>
<sequence length="153" mass="16948">MAADFRNSSVAAAESSEQILSSEEDRNTEMSNTIGLGGLCKKRQVQELIYADQIDIVCMLGTKLSPRSVDELLDDTGRKSLLQIFTFLVIRSVSLGEEGGHGLKENTMQYKDSGCSRLLVLTGIKRGGWPWSQREHNAVQGFRLSQITSSDRH</sequence>
<dbReference type="EMBL" id="CAWUPB010001195">
    <property type="protein sequence ID" value="CAK7355152.1"/>
    <property type="molecule type" value="Genomic_DNA"/>
</dbReference>
<protein>
    <submittedName>
        <fullName evidence="2">Uncharacterized protein</fullName>
    </submittedName>
</protein>
<proteinExistence type="predicted"/>
<dbReference type="Proteomes" id="UP001314170">
    <property type="component" value="Unassembled WGS sequence"/>
</dbReference>
<organism evidence="2 3">
    <name type="scientific">Dovyalis caffra</name>
    <dbReference type="NCBI Taxonomy" id="77055"/>
    <lineage>
        <taxon>Eukaryota</taxon>
        <taxon>Viridiplantae</taxon>
        <taxon>Streptophyta</taxon>
        <taxon>Embryophyta</taxon>
        <taxon>Tracheophyta</taxon>
        <taxon>Spermatophyta</taxon>
        <taxon>Magnoliopsida</taxon>
        <taxon>eudicotyledons</taxon>
        <taxon>Gunneridae</taxon>
        <taxon>Pentapetalae</taxon>
        <taxon>rosids</taxon>
        <taxon>fabids</taxon>
        <taxon>Malpighiales</taxon>
        <taxon>Salicaceae</taxon>
        <taxon>Flacourtieae</taxon>
        <taxon>Dovyalis</taxon>
    </lineage>
</organism>
<evidence type="ECO:0000313" key="3">
    <source>
        <dbReference type="Proteomes" id="UP001314170"/>
    </source>
</evidence>
<name>A0AAV1SRE3_9ROSI</name>